<keyword evidence="1" id="KW-0472">Membrane</keyword>
<evidence type="ECO:0000256" key="1">
    <source>
        <dbReference type="SAM" id="Phobius"/>
    </source>
</evidence>
<keyword evidence="3" id="KW-1185">Reference proteome</keyword>
<evidence type="ECO:0000313" key="3">
    <source>
        <dbReference type="Proteomes" id="UP000653305"/>
    </source>
</evidence>
<dbReference type="GO" id="GO:0016020">
    <property type="term" value="C:membrane"/>
    <property type="evidence" value="ECO:0007669"/>
    <property type="project" value="GOC"/>
</dbReference>
<dbReference type="Gene3D" id="3.60.10.10">
    <property type="entry name" value="Endonuclease/exonuclease/phosphatase"/>
    <property type="match status" value="1"/>
</dbReference>
<dbReference type="InterPro" id="IPR036691">
    <property type="entry name" value="Endo/exonu/phosph_ase_sf"/>
</dbReference>
<dbReference type="GO" id="GO:0006506">
    <property type="term" value="P:GPI anchor biosynthetic process"/>
    <property type="evidence" value="ECO:0007669"/>
    <property type="project" value="TreeGrafter"/>
</dbReference>
<name>A0A830BDP2_9LAMI</name>
<evidence type="ECO:0000313" key="2">
    <source>
        <dbReference type="EMBL" id="GFP84272.1"/>
    </source>
</evidence>
<dbReference type="Proteomes" id="UP000653305">
    <property type="component" value="Unassembled WGS sequence"/>
</dbReference>
<dbReference type="PANTHER" id="PTHR14859">
    <property type="entry name" value="CALCOFLUOR WHITE HYPERSENSITIVE PROTEIN PRECURSOR"/>
    <property type="match status" value="1"/>
</dbReference>
<dbReference type="SUPFAM" id="SSF56219">
    <property type="entry name" value="DNase I-like"/>
    <property type="match status" value="1"/>
</dbReference>
<reference evidence="2" key="1">
    <citation type="submission" date="2020-07" db="EMBL/GenBank/DDBJ databases">
        <title>Ethylene signaling mediates host invasion by parasitic plants.</title>
        <authorList>
            <person name="Yoshida S."/>
        </authorList>
    </citation>
    <scope>NUCLEOTIDE SEQUENCE</scope>
    <source>
        <strain evidence="2">Okayama</strain>
    </source>
</reference>
<keyword evidence="1" id="KW-0812">Transmembrane</keyword>
<dbReference type="PANTHER" id="PTHR14859:SF9">
    <property type="entry name" value="TRNA_RRNA METHYLTRANSFERASE SPOU TYPE DOMAIN-CONTAINING PROTEIN"/>
    <property type="match status" value="1"/>
</dbReference>
<keyword evidence="1" id="KW-1133">Transmembrane helix</keyword>
<proteinExistence type="predicted"/>
<dbReference type="InterPro" id="IPR051916">
    <property type="entry name" value="GPI-anchor_lipid_remodeler"/>
</dbReference>
<organism evidence="2 3">
    <name type="scientific">Phtheirospermum japonicum</name>
    <dbReference type="NCBI Taxonomy" id="374723"/>
    <lineage>
        <taxon>Eukaryota</taxon>
        <taxon>Viridiplantae</taxon>
        <taxon>Streptophyta</taxon>
        <taxon>Embryophyta</taxon>
        <taxon>Tracheophyta</taxon>
        <taxon>Spermatophyta</taxon>
        <taxon>Magnoliopsida</taxon>
        <taxon>eudicotyledons</taxon>
        <taxon>Gunneridae</taxon>
        <taxon>Pentapetalae</taxon>
        <taxon>asterids</taxon>
        <taxon>lamiids</taxon>
        <taxon>Lamiales</taxon>
        <taxon>Orobanchaceae</taxon>
        <taxon>Orobanchaceae incertae sedis</taxon>
        <taxon>Phtheirospermum</taxon>
    </lineage>
</organism>
<accession>A0A830BDP2</accession>
<gene>
    <name evidence="2" type="ORF">PHJA_000570900</name>
</gene>
<dbReference type="OrthoDB" id="200415at2759"/>
<protein>
    <submittedName>
        <fullName evidence="2">Expansin-a13</fullName>
    </submittedName>
</protein>
<comment type="caution">
    <text evidence="2">The sequence shown here is derived from an EMBL/GenBank/DDBJ whole genome shotgun (WGS) entry which is preliminary data.</text>
</comment>
<dbReference type="AlphaFoldDB" id="A0A830BDP2"/>
<dbReference type="GO" id="GO:0005783">
    <property type="term" value="C:endoplasmic reticulum"/>
    <property type="evidence" value="ECO:0007669"/>
    <property type="project" value="TreeGrafter"/>
</dbReference>
<dbReference type="EMBL" id="BMAC01000081">
    <property type="protein sequence ID" value="GFP84272.1"/>
    <property type="molecule type" value="Genomic_DNA"/>
</dbReference>
<feature type="transmembrane region" description="Helical" evidence="1">
    <location>
        <begin position="100"/>
        <end position="121"/>
    </location>
</feature>
<sequence>MSLAVLKLRRPDEERWQYVGGSAILSYDGSGGGSILGLTSGSVVALTVGGRLGLKMAAFKEGVLLVKGNCRVGCNSPNAHFVLTIEAFEKIAILKCRKEGGFRFTIGGAGIFLSVLISIAAGELNVYCTQLDHLDESWRIKQINVMIQSNDQPHILARGLNSLDASDYSSERWNNIVKSYEELGKPSPKVEVTNFLKGRECTDAKSFPGECVQGICKYGTRVDYIMGSPGLSYKFVPGSYSVFSSKGTSDHHIVKVDIVKVANDAQIKSAKRRKRIRQRFVRLTYSCSSTSFKGISS</sequence>